<keyword evidence="1" id="KW-0378">Hydrolase</keyword>
<protein>
    <submittedName>
        <fullName evidence="1">Protein ArsC</fullName>
        <ecNumber evidence="1">3.1.3.48</ecNumber>
    </submittedName>
</protein>
<sequence>MMNQWLPPLIETVERIESSSEALSAQRQSLLDDATDLIVTALREVNGSDQSIGLNFICTHNSRRSHLAQLWAAVAVQRYQIASLRCFSGGTESTACNERIVRSLRRAGFSVVTMEPGAVNPHYWVQYDETLPPLTLYSKRFDANDNPTSHFIAMMCCDHADQACPIIHGSMGRVALDYRDPKHSDGLPSESQTYDQRRDEIGAEMFYLMRAISQRLET</sequence>
<evidence type="ECO:0000313" key="2">
    <source>
        <dbReference type="Proteomes" id="UP000320176"/>
    </source>
</evidence>
<proteinExistence type="predicted"/>
<evidence type="ECO:0000313" key="1">
    <source>
        <dbReference type="EMBL" id="TWT93207.1"/>
    </source>
</evidence>
<comment type="caution">
    <text evidence="1">The sequence shown here is derived from an EMBL/GenBank/DDBJ whole genome shotgun (WGS) entry which is preliminary data.</text>
</comment>
<reference evidence="1 2" key="1">
    <citation type="submission" date="2019-02" db="EMBL/GenBank/DDBJ databases">
        <title>Deep-cultivation of Planctomycetes and their phenomic and genomic characterization uncovers novel biology.</title>
        <authorList>
            <person name="Wiegand S."/>
            <person name="Jogler M."/>
            <person name="Boedeker C."/>
            <person name="Pinto D."/>
            <person name="Vollmers J."/>
            <person name="Rivas-Marin E."/>
            <person name="Kohn T."/>
            <person name="Peeters S.H."/>
            <person name="Heuer A."/>
            <person name="Rast P."/>
            <person name="Oberbeckmann S."/>
            <person name="Bunk B."/>
            <person name="Jeske O."/>
            <person name="Meyerdierks A."/>
            <person name="Storesund J.E."/>
            <person name="Kallscheuer N."/>
            <person name="Luecker S."/>
            <person name="Lage O.M."/>
            <person name="Pohl T."/>
            <person name="Merkel B.J."/>
            <person name="Hornburger P."/>
            <person name="Mueller R.-W."/>
            <person name="Bruemmer F."/>
            <person name="Labrenz M."/>
            <person name="Spormann A.M."/>
            <person name="Op Den Camp H."/>
            <person name="Overmann J."/>
            <person name="Amann R."/>
            <person name="Jetten M.S.M."/>
            <person name="Mascher T."/>
            <person name="Medema M.H."/>
            <person name="Devos D.P."/>
            <person name="Kaster A.-K."/>
            <person name="Ovreas L."/>
            <person name="Rohde M."/>
            <person name="Galperin M.Y."/>
            <person name="Jogler C."/>
        </authorList>
    </citation>
    <scope>NUCLEOTIDE SEQUENCE [LARGE SCALE GENOMIC DNA]</scope>
    <source>
        <strain evidence="1 2">Pla52n</strain>
    </source>
</reference>
<accession>A0A5C6A1Q5</accession>
<keyword evidence="2" id="KW-1185">Reference proteome</keyword>
<organism evidence="1 2">
    <name type="scientific">Stieleria varia</name>
    <dbReference type="NCBI Taxonomy" id="2528005"/>
    <lineage>
        <taxon>Bacteria</taxon>
        <taxon>Pseudomonadati</taxon>
        <taxon>Planctomycetota</taxon>
        <taxon>Planctomycetia</taxon>
        <taxon>Pirellulales</taxon>
        <taxon>Pirellulaceae</taxon>
        <taxon>Stieleria</taxon>
    </lineage>
</organism>
<dbReference type="AlphaFoldDB" id="A0A5C6A1Q5"/>
<dbReference type="EMBL" id="SJPN01000009">
    <property type="protein sequence ID" value="TWT93207.1"/>
    <property type="molecule type" value="Genomic_DNA"/>
</dbReference>
<dbReference type="Proteomes" id="UP000320176">
    <property type="component" value="Unassembled WGS sequence"/>
</dbReference>
<name>A0A5C6A1Q5_9BACT</name>
<dbReference type="InterPro" id="IPR036196">
    <property type="entry name" value="Ptyr_pPase_sf"/>
</dbReference>
<gene>
    <name evidence="1" type="primary">arsC</name>
    <name evidence="1" type="ORF">Pla52n_58640</name>
</gene>
<dbReference type="SUPFAM" id="SSF52788">
    <property type="entry name" value="Phosphotyrosine protein phosphatases I"/>
    <property type="match status" value="1"/>
</dbReference>
<dbReference type="PANTHER" id="PTHR43428:SF1">
    <property type="entry name" value="ARSENATE REDUCTASE"/>
    <property type="match status" value="1"/>
</dbReference>
<dbReference type="PANTHER" id="PTHR43428">
    <property type="entry name" value="ARSENATE REDUCTASE"/>
    <property type="match status" value="1"/>
</dbReference>
<dbReference type="Gene3D" id="3.40.50.2300">
    <property type="match status" value="1"/>
</dbReference>
<dbReference type="GO" id="GO:0004725">
    <property type="term" value="F:protein tyrosine phosphatase activity"/>
    <property type="evidence" value="ECO:0007669"/>
    <property type="project" value="UniProtKB-EC"/>
</dbReference>
<dbReference type="EC" id="3.1.3.48" evidence="1"/>